<keyword evidence="2" id="KW-1185">Reference proteome</keyword>
<sequence length="408" mass="45532">MGNGGNTGTICQTGASGIITYYALVSSSRGNDSRGTVGYLTYLGLNPFRSINAAINALSRTLNGKEEYERGQVIMAQSSSDDVYYQSGDVTLNNKIFLRGGDSLGTLNSLSLYVPTLNIRGRLILNGNNRLENLIIRSDGIIGSNPICGGSIYFYDNLAQVRGNDNYFFNITNSNINLYNTTISTSNKGIFNIKDTNLILNKCNIVGQDMEVAFNINNSSCSIINCHLETMATKVMEVNESNLEVKSSNIVIEGKDVIFNENNNSNINYEVSFINVKANKVSDVTKDKKIKYNNDLLLGNYIELLNDKTAEYNVLTNNGYISSNQVKVLRGITHYVINTKDIDIIFKKSDMLVIILPVDSYNGRKLTLKFIDVKERRLEGRFNKDDVEKLKTLKVLNLEYVDGVWYLM</sequence>
<reference evidence="1" key="1">
    <citation type="submission" date="2017-08" db="EMBL/GenBank/DDBJ databases">
        <authorList>
            <consortium name="Urmite Genomes"/>
        </authorList>
    </citation>
    <scope>NUCLEOTIDE SEQUENCE [LARGE SCALE GENOMIC DNA]</scope>
    <source>
        <strain evidence="1">IHUMI-LCC2</strain>
    </source>
</reference>
<name>A0A2I2L4L6_9VIRU</name>
<proteinExistence type="predicted"/>
<protein>
    <submittedName>
        <fullName evidence="1">Uncharacterized protein</fullName>
    </submittedName>
</protein>
<organism evidence="1">
    <name type="scientific">Orpheovirus IHUMI-LCC2</name>
    <dbReference type="NCBI Taxonomy" id="2023057"/>
    <lineage>
        <taxon>Viruses</taxon>
        <taxon>Varidnaviria</taxon>
        <taxon>Bamfordvirae</taxon>
        <taxon>Nucleocytoviricota</taxon>
        <taxon>Megaviricetes</taxon>
        <taxon>Pimascovirales</taxon>
        <taxon>Ocovirineae</taxon>
        <taxon>Orpheoviridae</taxon>
        <taxon>Alphaorpheovirus</taxon>
        <taxon>Alphaorpheovirus massiliense</taxon>
    </lineage>
</organism>
<evidence type="ECO:0000313" key="2">
    <source>
        <dbReference type="Proteomes" id="UP000236316"/>
    </source>
</evidence>
<gene>
    <name evidence="1" type="ORF">ORPV_547</name>
</gene>
<dbReference type="RefSeq" id="YP_009448753.1">
    <property type="nucleotide sequence ID" value="NC_036594.1"/>
</dbReference>
<dbReference type="KEGG" id="vg:35382347"/>
<evidence type="ECO:0000313" key="1">
    <source>
        <dbReference type="EMBL" id="SNW62451.1"/>
    </source>
</evidence>
<dbReference type="EMBL" id="LT906555">
    <property type="protein sequence ID" value="SNW62451.1"/>
    <property type="molecule type" value="Genomic_DNA"/>
</dbReference>
<dbReference type="GeneID" id="35382347"/>
<dbReference type="Proteomes" id="UP000236316">
    <property type="component" value="Segment"/>
</dbReference>
<accession>A0A2I2L4L6</accession>